<name>A0AA39MSU1_9AGAR</name>
<evidence type="ECO:0000313" key="3">
    <source>
        <dbReference type="Proteomes" id="UP001175226"/>
    </source>
</evidence>
<evidence type="ECO:0000313" key="2">
    <source>
        <dbReference type="EMBL" id="KAK0444754.1"/>
    </source>
</evidence>
<evidence type="ECO:0000256" key="1">
    <source>
        <dbReference type="SAM" id="MobiDB-lite"/>
    </source>
</evidence>
<feature type="region of interest" description="Disordered" evidence="1">
    <location>
        <begin position="122"/>
        <end position="161"/>
    </location>
</feature>
<protein>
    <submittedName>
        <fullName evidence="2">Uncharacterized protein</fullName>
    </submittedName>
</protein>
<feature type="compositionally biased region" description="Basic and acidic residues" evidence="1">
    <location>
        <begin position="327"/>
        <end position="356"/>
    </location>
</feature>
<gene>
    <name evidence="2" type="ORF">EV421DRAFT_368449</name>
</gene>
<reference evidence="2" key="1">
    <citation type="submission" date="2023-06" db="EMBL/GenBank/DDBJ databases">
        <authorList>
            <consortium name="Lawrence Berkeley National Laboratory"/>
            <person name="Ahrendt S."/>
            <person name="Sahu N."/>
            <person name="Indic B."/>
            <person name="Wong-Bajracharya J."/>
            <person name="Merenyi Z."/>
            <person name="Ke H.-M."/>
            <person name="Monk M."/>
            <person name="Kocsube S."/>
            <person name="Drula E."/>
            <person name="Lipzen A."/>
            <person name="Balint B."/>
            <person name="Henrissat B."/>
            <person name="Andreopoulos B."/>
            <person name="Martin F.M."/>
            <person name="Harder C.B."/>
            <person name="Rigling D."/>
            <person name="Ford K.L."/>
            <person name="Foster G.D."/>
            <person name="Pangilinan J."/>
            <person name="Papanicolaou A."/>
            <person name="Barry K."/>
            <person name="LaButti K."/>
            <person name="Viragh M."/>
            <person name="Koriabine M."/>
            <person name="Yan M."/>
            <person name="Riley R."/>
            <person name="Champramary S."/>
            <person name="Plett K.L."/>
            <person name="Tsai I.J."/>
            <person name="Slot J."/>
            <person name="Sipos G."/>
            <person name="Plett J."/>
            <person name="Nagy L.G."/>
            <person name="Grigoriev I.V."/>
        </authorList>
    </citation>
    <scope>NUCLEOTIDE SEQUENCE</scope>
    <source>
        <strain evidence="2">FPL87.14</strain>
    </source>
</reference>
<dbReference type="Proteomes" id="UP001175226">
    <property type="component" value="Unassembled WGS sequence"/>
</dbReference>
<sequence length="379" mass="43601">MMPFLWLSQFIQSILRFIMPPRRPDEMRVFSKVKDVTNTSSLLSSLKENYLFLDRGLGNILVTKVEYCKCPFSEDSLGEHEFLLVTLKESAGARRTAFLVVDRLNDDTKKYRGDDELRAALDKHQSEEMNGIEETDSNSSSSSSTESSTTPATPTWHTTSRAHRSIAKVKIATAGDPTDALDRIIIFPNRRDVAAHWQFDVLTTMDLTQSQKVTLEHFAHLLRTTSRNTPQYHLIFAQCYWYAYTIWRVLEMTTQPRVYPHSLELAKRQCSHRLTGYGNRLVLGKGKSVNAVRSPETVKAQWESEKATEDEEWAELKRALHAPELAAEDRRREAEEGRRQAEIARRQAEVARQDAETRVRELERRLEGFERLNRSANAV</sequence>
<dbReference type="AlphaFoldDB" id="A0AA39MSU1"/>
<dbReference type="EMBL" id="JAUEPT010000018">
    <property type="protein sequence ID" value="KAK0444754.1"/>
    <property type="molecule type" value="Genomic_DNA"/>
</dbReference>
<organism evidence="2 3">
    <name type="scientific">Armillaria borealis</name>
    <dbReference type="NCBI Taxonomy" id="47425"/>
    <lineage>
        <taxon>Eukaryota</taxon>
        <taxon>Fungi</taxon>
        <taxon>Dikarya</taxon>
        <taxon>Basidiomycota</taxon>
        <taxon>Agaricomycotina</taxon>
        <taxon>Agaricomycetes</taxon>
        <taxon>Agaricomycetidae</taxon>
        <taxon>Agaricales</taxon>
        <taxon>Marasmiineae</taxon>
        <taxon>Physalacriaceae</taxon>
        <taxon>Armillaria</taxon>
    </lineage>
</organism>
<keyword evidence="3" id="KW-1185">Reference proteome</keyword>
<accession>A0AA39MSU1</accession>
<proteinExistence type="predicted"/>
<comment type="caution">
    <text evidence="2">The sequence shown here is derived from an EMBL/GenBank/DDBJ whole genome shotgun (WGS) entry which is preliminary data.</text>
</comment>
<feature type="compositionally biased region" description="Low complexity" evidence="1">
    <location>
        <begin position="137"/>
        <end position="159"/>
    </location>
</feature>
<feature type="region of interest" description="Disordered" evidence="1">
    <location>
        <begin position="324"/>
        <end position="356"/>
    </location>
</feature>